<protein>
    <recommendedName>
        <fullName evidence="4">DUF5681 domain-containing protein</fullName>
    </recommendedName>
</protein>
<dbReference type="AlphaFoldDB" id="A0A517MSC2"/>
<evidence type="ECO:0000256" key="1">
    <source>
        <dbReference type="SAM" id="MobiDB-lite"/>
    </source>
</evidence>
<reference evidence="2 3" key="1">
    <citation type="submission" date="2019-02" db="EMBL/GenBank/DDBJ databases">
        <title>Deep-cultivation of Planctomycetes and their phenomic and genomic characterization uncovers novel biology.</title>
        <authorList>
            <person name="Wiegand S."/>
            <person name="Jogler M."/>
            <person name="Boedeker C."/>
            <person name="Pinto D."/>
            <person name="Vollmers J."/>
            <person name="Rivas-Marin E."/>
            <person name="Kohn T."/>
            <person name="Peeters S.H."/>
            <person name="Heuer A."/>
            <person name="Rast P."/>
            <person name="Oberbeckmann S."/>
            <person name="Bunk B."/>
            <person name="Jeske O."/>
            <person name="Meyerdierks A."/>
            <person name="Storesund J.E."/>
            <person name="Kallscheuer N."/>
            <person name="Luecker S."/>
            <person name="Lage O.M."/>
            <person name="Pohl T."/>
            <person name="Merkel B.J."/>
            <person name="Hornburger P."/>
            <person name="Mueller R.-W."/>
            <person name="Bruemmer F."/>
            <person name="Labrenz M."/>
            <person name="Spormann A.M."/>
            <person name="Op den Camp H."/>
            <person name="Overmann J."/>
            <person name="Amann R."/>
            <person name="Jetten M.S.M."/>
            <person name="Mascher T."/>
            <person name="Medema M.H."/>
            <person name="Devos D.P."/>
            <person name="Kaster A.-K."/>
            <person name="Ovreas L."/>
            <person name="Rohde M."/>
            <person name="Galperin M.Y."/>
            <person name="Jogler C."/>
        </authorList>
    </citation>
    <scope>NUCLEOTIDE SEQUENCE [LARGE SCALE GENOMIC DNA]</scope>
    <source>
        <strain evidence="2 3">HG15A2</strain>
    </source>
</reference>
<gene>
    <name evidence="2" type="ORF">HG15A2_09510</name>
</gene>
<proteinExistence type="predicted"/>
<accession>A0A517MSC2</accession>
<dbReference type="RefSeq" id="WP_145058258.1">
    <property type="nucleotide sequence ID" value="NZ_CP036263.1"/>
</dbReference>
<dbReference type="EMBL" id="CP036263">
    <property type="protein sequence ID" value="QDS97687.1"/>
    <property type="molecule type" value="Genomic_DNA"/>
</dbReference>
<dbReference type="KEGG" id="amob:HG15A2_09510"/>
<keyword evidence="3" id="KW-1185">Reference proteome</keyword>
<dbReference type="Proteomes" id="UP000319852">
    <property type="component" value="Chromosome"/>
</dbReference>
<sequence length="113" mass="12457">MARDRSNNGRFLKGNPGGPGRPRRAVEADYLAAITNRVTLEDWQEVVGRAIEDAKKGDARARDWLSRYLVGVDPPESEDQQEPLRTVIINCPDNGRGPKRDADGNVIPHTPGV</sequence>
<feature type="region of interest" description="Disordered" evidence="1">
    <location>
        <begin position="89"/>
        <end position="113"/>
    </location>
</feature>
<evidence type="ECO:0000313" key="3">
    <source>
        <dbReference type="Proteomes" id="UP000319852"/>
    </source>
</evidence>
<evidence type="ECO:0008006" key="4">
    <source>
        <dbReference type="Google" id="ProtNLM"/>
    </source>
</evidence>
<evidence type="ECO:0000313" key="2">
    <source>
        <dbReference type="EMBL" id="QDS97687.1"/>
    </source>
</evidence>
<organism evidence="2 3">
    <name type="scientific">Adhaeretor mobilis</name>
    <dbReference type="NCBI Taxonomy" id="1930276"/>
    <lineage>
        <taxon>Bacteria</taxon>
        <taxon>Pseudomonadati</taxon>
        <taxon>Planctomycetota</taxon>
        <taxon>Planctomycetia</taxon>
        <taxon>Pirellulales</taxon>
        <taxon>Lacipirellulaceae</taxon>
        <taxon>Adhaeretor</taxon>
    </lineage>
</organism>
<name>A0A517MSC2_9BACT</name>
<dbReference type="OrthoDB" id="9255719at2"/>
<feature type="region of interest" description="Disordered" evidence="1">
    <location>
        <begin position="1"/>
        <end position="23"/>
    </location>
</feature>